<dbReference type="Gene3D" id="3.30.70.20">
    <property type="match status" value="2"/>
</dbReference>
<feature type="domain" description="4Fe-4S ferredoxin-type" evidence="5">
    <location>
        <begin position="431"/>
        <end position="460"/>
    </location>
</feature>
<keyword evidence="2" id="KW-0479">Metal-binding</keyword>
<keyword evidence="1" id="KW-0004">4Fe-4S</keyword>
<proteinExistence type="predicted"/>
<gene>
    <name evidence="6" type="ORF">SAMN02745148_01494</name>
</gene>
<feature type="domain" description="4Fe-4S ferredoxin-type" evidence="5">
    <location>
        <begin position="228"/>
        <end position="257"/>
    </location>
</feature>
<feature type="domain" description="4Fe-4S ferredoxin-type" evidence="5">
    <location>
        <begin position="463"/>
        <end position="492"/>
    </location>
</feature>
<evidence type="ECO:0000313" key="7">
    <source>
        <dbReference type="Proteomes" id="UP000184346"/>
    </source>
</evidence>
<evidence type="ECO:0000256" key="1">
    <source>
        <dbReference type="ARBA" id="ARBA00022485"/>
    </source>
</evidence>
<dbReference type="PROSITE" id="PS00198">
    <property type="entry name" value="4FE4S_FER_1"/>
    <property type="match status" value="2"/>
</dbReference>
<dbReference type="RefSeq" id="WP_072821305.1">
    <property type="nucleotide sequence ID" value="NZ_FQUJ01000005.1"/>
</dbReference>
<dbReference type="PANTHER" id="PTHR43687:SF4">
    <property type="entry name" value="BLR5484 PROTEIN"/>
    <property type="match status" value="1"/>
</dbReference>
<reference evidence="6 7" key="1">
    <citation type="submission" date="2016-11" db="EMBL/GenBank/DDBJ databases">
        <authorList>
            <person name="Jaros S."/>
            <person name="Januszkiewicz K."/>
            <person name="Wedrychowicz H."/>
        </authorList>
    </citation>
    <scope>NUCLEOTIDE SEQUENCE [LARGE SCALE GENOMIC DNA]</scope>
    <source>
        <strain evidence="6 7">DSM 19980</strain>
    </source>
</reference>
<dbReference type="InterPro" id="IPR050572">
    <property type="entry name" value="Fe-S_Ferredoxin"/>
</dbReference>
<dbReference type="GO" id="GO:0046872">
    <property type="term" value="F:metal ion binding"/>
    <property type="evidence" value="ECO:0007669"/>
    <property type="project" value="UniProtKB-KW"/>
</dbReference>
<dbReference type="EMBL" id="FQUJ01000005">
    <property type="protein sequence ID" value="SHE94043.1"/>
    <property type="molecule type" value="Genomic_DNA"/>
</dbReference>
<dbReference type="InterPro" id="IPR017896">
    <property type="entry name" value="4Fe4S_Fe-S-bd"/>
</dbReference>
<evidence type="ECO:0000256" key="2">
    <source>
        <dbReference type="ARBA" id="ARBA00022723"/>
    </source>
</evidence>
<dbReference type="AlphaFoldDB" id="A0A1M4XLB9"/>
<dbReference type="STRING" id="1121942.SAMN02745148_01494"/>
<evidence type="ECO:0000256" key="4">
    <source>
        <dbReference type="ARBA" id="ARBA00023014"/>
    </source>
</evidence>
<keyword evidence="7" id="KW-1185">Reference proteome</keyword>
<dbReference type="PROSITE" id="PS51379">
    <property type="entry name" value="4FE4S_FER_2"/>
    <property type="match status" value="3"/>
</dbReference>
<accession>A0A1M4XLB9</accession>
<evidence type="ECO:0000259" key="5">
    <source>
        <dbReference type="PROSITE" id="PS51379"/>
    </source>
</evidence>
<organism evidence="6 7">
    <name type="scientific">Modicisalibacter ilicicola DSM 19980</name>
    <dbReference type="NCBI Taxonomy" id="1121942"/>
    <lineage>
        <taxon>Bacteria</taxon>
        <taxon>Pseudomonadati</taxon>
        <taxon>Pseudomonadota</taxon>
        <taxon>Gammaproteobacteria</taxon>
        <taxon>Oceanospirillales</taxon>
        <taxon>Halomonadaceae</taxon>
        <taxon>Modicisalibacter</taxon>
    </lineage>
</organism>
<name>A0A1M4XLB9_9GAMM</name>
<dbReference type="OrthoDB" id="9808559at2"/>
<evidence type="ECO:0000313" key="6">
    <source>
        <dbReference type="EMBL" id="SHE94043.1"/>
    </source>
</evidence>
<keyword evidence="3" id="KW-0408">Iron</keyword>
<dbReference type="GO" id="GO:0051539">
    <property type="term" value="F:4 iron, 4 sulfur cluster binding"/>
    <property type="evidence" value="ECO:0007669"/>
    <property type="project" value="UniProtKB-KW"/>
</dbReference>
<protein>
    <submittedName>
        <fullName evidence="6">4Fe-4S dicluster domain-containing protein</fullName>
    </submittedName>
</protein>
<keyword evidence="4" id="KW-0411">Iron-sulfur</keyword>
<evidence type="ECO:0000256" key="3">
    <source>
        <dbReference type="ARBA" id="ARBA00023004"/>
    </source>
</evidence>
<dbReference type="Pfam" id="PF12838">
    <property type="entry name" value="Fer4_7"/>
    <property type="match status" value="2"/>
</dbReference>
<dbReference type="PANTHER" id="PTHR43687">
    <property type="entry name" value="ADENYLYLSULFATE REDUCTASE, BETA SUBUNIT"/>
    <property type="match status" value="1"/>
</dbReference>
<dbReference type="Proteomes" id="UP000184346">
    <property type="component" value="Unassembled WGS sequence"/>
</dbReference>
<dbReference type="InterPro" id="IPR017900">
    <property type="entry name" value="4Fe4S_Fe_S_CS"/>
</dbReference>
<sequence length="573" mass="61665">MANRIPAATLDPSGAQAVKDAAYAQVSWPINLAPSSVSYHSHGDVLIVGNELEARRAAQRLRLAGTLGTISLLINTPTPPDAQLDDAAEIYRATAQLPCHQARHARVSGYLGAFQVEIDPDDGTPGINLARACIQRDCFDLLLDLGSPALLDLQLPPPGYHAVSTGSEAYEEAIKVLPESIGEFEKPRYFQINHDICAHAGRGQSGCTRCLEVCPADAVKSVKRRIESWIEIDPHLCHGAGSCTSACPTGAIQYLLPQPQRQLDFVARLLGAYRQAGGVTPVVRFCDRAWLDQESMLAAPHVLDVPLEELGAAGMEHWLAAIADGAAEVRIQRHAGLPATLSALIDEQLGQTRALLVALGHDPRRIVVIGESDTERDAPARFNCLTARGDARGNDFSARKRDRLNAVIDHLADQGRPSERREPVPSGAPFGGIEVNEAACTLCMACVAVCPTPALAGGDDHSPRLSFREADCVQCGLCDNACPEDAITLISGFLADPEQRNATRVCKEEDAFACITCGKPFATASTVASIKAKLADHPYFAGEAMRRLEMCEDCRVKDVWRDMARNPDAQLKV</sequence>
<dbReference type="SUPFAM" id="SSF54862">
    <property type="entry name" value="4Fe-4S ferredoxins"/>
    <property type="match status" value="1"/>
</dbReference>